<proteinExistence type="inferred from homology"/>
<accession>F7SWZ6</accession>
<keyword evidence="3" id="KW-0812">Transmembrane</keyword>
<dbReference type="eggNOG" id="ENOG5032TKG">
    <property type="taxonomic scope" value="Bacteria"/>
</dbReference>
<evidence type="ECO:0000256" key="3">
    <source>
        <dbReference type="SAM" id="Phobius"/>
    </source>
</evidence>
<dbReference type="AlphaFoldDB" id="F7SWZ6"/>
<evidence type="ECO:0000313" key="6">
    <source>
        <dbReference type="Proteomes" id="UP000004853"/>
    </source>
</evidence>
<comment type="similarity">
    <text evidence="2">Belongs to the TULIP P47 family.</text>
</comment>
<evidence type="ECO:0000256" key="2">
    <source>
        <dbReference type="ARBA" id="ARBA00035010"/>
    </source>
</evidence>
<dbReference type="HOGENOM" id="CLU_451755_0_0_4"/>
<gene>
    <name evidence="5" type="ORF">AXXA_06258</name>
</gene>
<dbReference type="Pfam" id="PF06597">
    <property type="entry name" value="Clostridium_P47"/>
    <property type="match status" value="1"/>
</dbReference>
<dbReference type="PATRIC" id="fig|1003200.3.peg.1227"/>
<sequence length="604" mass="64139">MGGWDTIYAVRTPLINDALRRHFADNPDTLRFRHEHEGCGIEGVFGPWQITTGGSGRQLRLHLPIVSGTATLNGLGVPLEYDLSRASAIAEITLGFHPVSSKPDGSALRAELRINGRRPAPSGGDAASIGDRQQYIPADQDGDAEVEAEDPPITVRSLTGVANKGAKSPLDSIAPGMISHALAAWLLEHAEVFDFAFLSVNIATEAAKTLTWLAPSHVCYAIAHPMQGKEQTHDVEHSIFAIMAMTEGRDPDGASDTLTANAIPLNEGVNASFLISPRLILEKFLLPGLPALFDAKPGDFILGSNGKTIENCSDLHLKLQMENSTYLGTNPVPATITVGNFSLTLTDTHLVQDFKEITFPYGNHNELDVQMSLAGQSQLGIDENKHFALLMEPNPRATLSAQPDQRKVAMEQIVAMGVTLVLMLGTSFLFARMAGAARSGQAATRAVTQAEATAAEVASVAESGAARAVSVEVAAEANVVSSSTVTAELVETTAAEMQQGSSWTFSGFFERFCAKTLTMMLAQTVSQMAGQVIGNISNFDLLSLYKNEPSKLPTLATFGTHCISATEWPHTEGATLLCAGLNGPLALGFALEKSPESGKPPAQA</sequence>
<dbReference type="Proteomes" id="UP000004853">
    <property type="component" value="Unassembled WGS sequence"/>
</dbReference>
<evidence type="ECO:0000259" key="4">
    <source>
        <dbReference type="Pfam" id="PF06597"/>
    </source>
</evidence>
<evidence type="ECO:0000313" key="5">
    <source>
        <dbReference type="EMBL" id="EGP47333.1"/>
    </source>
</evidence>
<keyword evidence="1" id="KW-0843">Virulence</keyword>
<name>F7SWZ6_9BURK</name>
<dbReference type="InterPro" id="IPR010567">
    <property type="entry name" value="OrfX2/OrfX3/P47"/>
</dbReference>
<reference evidence="5 6" key="1">
    <citation type="submission" date="2011-06" db="EMBL/GenBank/DDBJ databases">
        <authorList>
            <person name="Bador J."/>
            <person name="Amoureux L."/>
            <person name="Neuwirth C."/>
        </authorList>
    </citation>
    <scope>NUCLEOTIDE SEQUENCE [LARGE SCALE GENOMIC DNA]</scope>
    <source>
        <strain evidence="5 6">AXX-A</strain>
    </source>
</reference>
<feature type="transmembrane region" description="Helical" evidence="3">
    <location>
        <begin position="413"/>
        <end position="431"/>
    </location>
</feature>
<evidence type="ECO:0000256" key="1">
    <source>
        <dbReference type="ARBA" id="ARBA00023026"/>
    </source>
</evidence>
<protein>
    <recommendedName>
        <fullName evidence="4">Protein OrfX2/OrfX3/P47 domain-containing protein</fullName>
    </recommendedName>
</protein>
<keyword evidence="3" id="KW-0472">Membrane</keyword>
<organism evidence="5 6">
    <name type="scientific">Achromobacter insuavis AXX-A</name>
    <dbReference type="NCBI Taxonomy" id="1003200"/>
    <lineage>
        <taxon>Bacteria</taxon>
        <taxon>Pseudomonadati</taxon>
        <taxon>Pseudomonadota</taxon>
        <taxon>Betaproteobacteria</taxon>
        <taxon>Burkholderiales</taxon>
        <taxon>Alcaligenaceae</taxon>
        <taxon>Achromobacter</taxon>
    </lineage>
</organism>
<dbReference type="EMBL" id="AFRQ01000031">
    <property type="protein sequence ID" value="EGP47333.1"/>
    <property type="molecule type" value="Genomic_DNA"/>
</dbReference>
<feature type="domain" description="Protein OrfX2/OrfX3/P47" evidence="4">
    <location>
        <begin position="3"/>
        <end position="318"/>
    </location>
</feature>
<comment type="caution">
    <text evidence="5">The sequence shown here is derived from an EMBL/GenBank/DDBJ whole genome shotgun (WGS) entry which is preliminary data.</text>
</comment>
<keyword evidence="3" id="KW-1133">Transmembrane helix</keyword>